<keyword evidence="1" id="KW-1133">Transmembrane helix</keyword>
<sequence>MQIRFRCPACSSLNEVEVSAQVETTCAVCTKKIGLDLSEAIRHREVIDRCPICNSPHLYVQKDFNQKLGLGIVVFAGIVGLIFVALDRPLGFYLSLLTAVLLDALLYLLLPKVTICYACRSEFRAFSPNPEHGPFDLKIADVYDRKRQKAESNKQ</sequence>
<dbReference type="EMBL" id="MFKF01000438">
    <property type="protein sequence ID" value="OGG43352.1"/>
    <property type="molecule type" value="Genomic_DNA"/>
</dbReference>
<proteinExistence type="predicted"/>
<feature type="transmembrane region" description="Helical" evidence="1">
    <location>
        <begin position="92"/>
        <end position="110"/>
    </location>
</feature>
<gene>
    <name evidence="2" type="ORF">A3F84_24645</name>
</gene>
<keyword evidence="1" id="KW-0472">Membrane</keyword>
<protein>
    <recommendedName>
        <fullName evidence="4">Cxxc_20_cxxc protein</fullName>
    </recommendedName>
</protein>
<keyword evidence="1" id="KW-0812">Transmembrane</keyword>
<accession>A0A1F6C2U4</accession>
<evidence type="ECO:0008006" key="4">
    <source>
        <dbReference type="Google" id="ProtNLM"/>
    </source>
</evidence>
<evidence type="ECO:0000313" key="2">
    <source>
        <dbReference type="EMBL" id="OGG43352.1"/>
    </source>
</evidence>
<reference evidence="2 3" key="1">
    <citation type="journal article" date="2016" name="Nat. Commun.">
        <title>Thousands of microbial genomes shed light on interconnected biogeochemical processes in an aquifer system.</title>
        <authorList>
            <person name="Anantharaman K."/>
            <person name="Brown C.T."/>
            <person name="Hug L.A."/>
            <person name="Sharon I."/>
            <person name="Castelle C.J."/>
            <person name="Probst A.J."/>
            <person name="Thomas B.C."/>
            <person name="Singh A."/>
            <person name="Wilkins M.J."/>
            <person name="Karaoz U."/>
            <person name="Brodie E.L."/>
            <person name="Williams K.H."/>
            <person name="Hubbard S.S."/>
            <person name="Banfield J.F."/>
        </authorList>
    </citation>
    <scope>NUCLEOTIDE SEQUENCE [LARGE SCALE GENOMIC DNA]</scope>
    <source>
        <strain evidence="3">RIFCSPLOWO2_12_FULL_64_10</strain>
    </source>
</reference>
<evidence type="ECO:0000313" key="3">
    <source>
        <dbReference type="Proteomes" id="UP000178606"/>
    </source>
</evidence>
<comment type="caution">
    <text evidence="2">The sequence shown here is derived from an EMBL/GenBank/DDBJ whole genome shotgun (WGS) entry which is preliminary data.</text>
</comment>
<feature type="transmembrane region" description="Helical" evidence="1">
    <location>
        <begin position="68"/>
        <end position="86"/>
    </location>
</feature>
<dbReference type="AlphaFoldDB" id="A0A1F6C2U4"/>
<evidence type="ECO:0000256" key="1">
    <source>
        <dbReference type="SAM" id="Phobius"/>
    </source>
</evidence>
<organism evidence="2 3">
    <name type="scientific">Handelsmanbacteria sp. (strain RIFCSPLOWO2_12_FULL_64_10)</name>
    <dbReference type="NCBI Taxonomy" id="1817868"/>
    <lineage>
        <taxon>Bacteria</taxon>
        <taxon>Candidatus Handelsmaniibacteriota</taxon>
    </lineage>
</organism>
<name>A0A1F6C2U4_HANXR</name>
<dbReference type="Proteomes" id="UP000178606">
    <property type="component" value="Unassembled WGS sequence"/>
</dbReference>